<proteinExistence type="predicted"/>
<keyword evidence="2" id="KW-1185">Reference proteome</keyword>
<dbReference type="Proteomes" id="UP000723714">
    <property type="component" value="Unassembled WGS sequence"/>
</dbReference>
<evidence type="ECO:0008006" key="3">
    <source>
        <dbReference type="Google" id="ProtNLM"/>
    </source>
</evidence>
<organism evidence="1 2">
    <name type="scientific">Faecalicatena faecalis</name>
    <dbReference type="NCBI Taxonomy" id="2726362"/>
    <lineage>
        <taxon>Bacteria</taxon>
        <taxon>Bacillati</taxon>
        <taxon>Bacillota</taxon>
        <taxon>Clostridia</taxon>
        <taxon>Lachnospirales</taxon>
        <taxon>Lachnospiraceae</taxon>
        <taxon>Faecalicatena</taxon>
    </lineage>
</organism>
<reference evidence="1 2" key="1">
    <citation type="submission" date="2021-06" db="EMBL/GenBank/DDBJ databases">
        <title>Faecalicatena sp. nov. isolated from porcine feces.</title>
        <authorList>
            <person name="Oh B.S."/>
            <person name="Lee J.H."/>
        </authorList>
    </citation>
    <scope>NUCLEOTIDE SEQUENCE [LARGE SCALE GENOMIC DNA]</scope>
    <source>
        <strain evidence="1 2">AGMB00832</strain>
    </source>
</reference>
<dbReference type="EMBL" id="JABACJ020000005">
    <property type="protein sequence ID" value="MBU3875686.1"/>
    <property type="molecule type" value="Genomic_DNA"/>
</dbReference>
<gene>
    <name evidence="1" type="ORF">HGO97_007670</name>
</gene>
<dbReference type="RefSeq" id="WP_216240724.1">
    <property type="nucleotide sequence ID" value="NZ_JABACJ020000005.1"/>
</dbReference>
<comment type="caution">
    <text evidence="1">The sequence shown here is derived from an EMBL/GenBank/DDBJ whole genome shotgun (WGS) entry which is preliminary data.</text>
</comment>
<accession>A0ABS6D2H1</accession>
<evidence type="ECO:0000313" key="1">
    <source>
        <dbReference type="EMBL" id="MBU3875686.1"/>
    </source>
</evidence>
<evidence type="ECO:0000313" key="2">
    <source>
        <dbReference type="Proteomes" id="UP000723714"/>
    </source>
</evidence>
<sequence>MEDIVKALEDETKIPTADTAFTKPQKLPFTVVLNTVESDGDDFKHRIVLHNDLAVEFYAERIDRANEKKLEAFFDKQFWNWKRERTWLTDEKCFETIYLINYTERV</sequence>
<name>A0ABS6D2H1_9FIRM</name>
<protein>
    <recommendedName>
        <fullName evidence="3">ASCH domain-containing protein</fullName>
    </recommendedName>
</protein>